<keyword evidence="3" id="KW-1185">Reference proteome</keyword>
<protein>
    <recommendedName>
        <fullName evidence="4">NnrS family protein</fullName>
    </recommendedName>
</protein>
<feature type="transmembrane region" description="Helical" evidence="1">
    <location>
        <begin position="253"/>
        <end position="271"/>
    </location>
</feature>
<accession>A0A919DB91</accession>
<feature type="transmembrane region" description="Helical" evidence="1">
    <location>
        <begin position="67"/>
        <end position="90"/>
    </location>
</feature>
<keyword evidence="1" id="KW-0812">Transmembrane</keyword>
<organism evidence="2 3">
    <name type="scientific">Vulcaniibacterium thermophilum</name>
    <dbReference type="NCBI Taxonomy" id="1169913"/>
    <lineage>
        <taxon>Bacteria</taxon>
        <taxon>Pseudomonadati</taxon>
        <taxon>Pseudomonadota</taxon>
        <taxon>Gammaproteobacteria</taxon>
        <taxon>Lysobacterales</taxon>
        <taxon>Lysobacteraceae</taxon>
        <taxon>Vulcaniibacterium</taxon>
    </lineage>
</organism>
<feature type="transmembrane region" description="Helical" evidence="1">
    <location>
        <begin position="102"/>
        <end position="123"/>
    </location>
</feature>
<feature type="transmembrane region" description="Helical" evidence="1">
    <location>
        <begin position="164"/>
        <end position="183"/>
    </location>
</feature>
<feature type="transmembrane region" description="Helical" evidence="1">
    <location>
        <begin position="129"/>
        <end position="152"/>
    </location>
</feature>
<dbReference type="AlphaFoldDB" id="A0A919DB91"/>
<gene>
    <name evidence="2" type="ORF">GCM10007167_15390</name>
</gene>
<dbReference type="Proteomes" id="UP000636453">
    <property type="component" value="Unassembled WGS sequence"/>
</dbReference>
<feature type="transmembrane region" description="Helical" evidence="1">
    <location>
        <begin position="283"/>
        <end position="303"/>
    </location>
</feature>
<comment type="caution">
    <text evidence="2">The sequence shown here is derived from an EMBL/GenBank/DDBJ whole genome shotgun (WGS) entry which is preliminary data.</text>
</comment>
<feature type="transmembrane region" description="Helical" evidence="1">
    <location>
        <begin position="378"/>
        <end position="398"/>
    </location>
</feature>
<evidence type="ECO:0008006" key="4">
    <source>
        <dbReference type="Google" id="ProtNLM"/>
    </source>
</evidence>
<evidence type="ECO:0000313" key="3">
    <source>
        <dbReference type="Proteomes" id="UP000636453"/>
    </source>
</evidence>
<proteinExistence type="predicted"/>
<evidence type="ECO:0000256" key="1">
    <source>
        <dbReference type="SAM" id="Phobius"/>
    </source>
</evidence>
<dbReference type="InterPro" id="IPR010266">
    <property type="entry name" value="NnrS"/>
</dbReference>
<feature type="transmembrane region" description="Helical" evidence="1">
    <location>
        <begin position="230"/>
        <end position="247"/>
    </location>
</feature>
<evidence type="ECO:0000313" key="2">
    <source>
        <dbReference type="EMBL" id="GHE34198.1"/>
    </source>
</evidence>
<feature type="transmembrane region" description="Helical" evidence="1">
    <location>
        <begin position="323"/>
        <end position="342"/>
    </location>
</feature>
<feature type="transmembrane region" description="Helical" evidence="1">
    <location>
        <begin position="189"/>
        <end position="209"/>
    </location>
</feature>
<keyword evidence="1" id="KW-0472">Membrane</keyword>
<name>A0A919DB91_9GAMM</name>
<sequence length="414" mass="45304">MRILRRMQTATPPRPLSPRLLAAAPHRLMFFVGASNVLLAMLWWFGWLAAARGWIAGYPQPEPYAGWLHAFVMQYQMLASFIFGFLLTVFPRWMGLPEPDRWRYVPVGAGLFGGQIVTLLGALGWDAGVLVGTLMTLAGWLAALSALAPLLWQERGATWHARACFGALWLGLIGLGGWLAFLLGASPSWAFAAIKIGSFGFLLPIYFTVAHRMFPFFAGNAVQGYTMWRPFWLLGAVLALALAHLGLELVHGYAWLWLPDLGLLALTLLALARWWPRGAAPGLLRVLFLGLLWLPVAFALYAGQSLVYAASGAFLLGRAPAHALFVGFFGSVLIAMVTRVTQGHSGRPLVMPKVAWYAFWAIQGVTLMRLGAELADDGMTWQALSAAGWLVALAPWIVRLGRIYLAPRADGRPG</sequence>
<keyword evidence="1" id="KW-1133">Transmembrane helix</keyword>
<feature type="transmembrane region" description="Helical" evidence="1">
    <location>
        <begin position="354"/>
        <end position="372"/>
    </location>
</feature>
<dbReference type="EMBL" id="BNCF01000007">
    <property type="protein sequence ID" value="GHE34198.1"/>
    <property type="molecule type" value="Genomic_DNA"/>
</dbReference>
<reference evidence="2" key="1">
    <citation type="journal article" date="2014" name="Int. J. Syst. Evol. Microbiol.">
        <title>Complete genome sequence of Corynebacterium casei LMG S-19264T (=DSM 44701T), isolated from a smear-ripened cheese.</title>
        <authorList>
            <consortium name="US DOE Joint Genome Institute (JGI-PGF)"/>
            <person name="Walter F."/>
            <person name="Albersmeier A."/>
            <person name="Kalinowski J."/>
            <person name="Ruckert C."/>
        </authorList>
    </citation>
    <scope>NUCLEOTIDE SEQUENCE</scope>
    <source>
        <strain evidence="2">KCTC 32020</strain>
    </source>
</reference>
<feature type="transmembrane region" description="Helical" evidence="1">
    <location>
        <begin position="28"/>
        <end position="47"/>
    </location>
</feature>
<reference evidence="2" key="2">
    <citation type="submission" date="2020-09" db="EMBL/GenBank/DDBJ databases">
        <authorList>
            <person name="Sun Q."/>
            <person name="Kim S."/>
        </authorList>
    </citation>
    <scope>NUCLEOTIDE SEQUENCE</scope>
    <source>
        <strain evidence="2">KCTC 32020</strain>
    </source>
</reference>
<dbReference type="Pfam" id="PF05940">
    <property type="entry name" value="NnrS"/>
    <property type="match status" value="1"/>
</dbReference>